<dbReference type="RefSeq" id="WP_271087517.1">
    <property type="nucleotide sequence ID" value="NZ_JAPJZH010000001.1"/>
</dbReference>
<gene>
    <name evidence="2" type="ORF">OOZ53_01500</name>
</gene>
<dbReference type="Proteomes" id="UP001148313">
    <property type="component" value="Unassembled WGS sequence"/>
</dbReference>
<proteinExistence type="predicted"/>
<dbReference type="EMBL" id="JAPJZH010000001">
    <property type="protein sequence ID" value="MDA4843999.1"/>
    <property type="molecule type" value="Genomic_DNA"/>
</dbReference>
<keyword evidence="3" id="KW-1185">Reference proteome</keyword>
<reference evidence="2" key="1">
    <citation type="submission" date="2022-11" db="EMBL/GenBank/DDBJ databases">
        <title>Hoeflea poritis sp. nov., isolated from scleractinian coral Porites lutea.</title>
        <authorList>
            <person name="Zhang G."/>
            <person name="Wei Q."/>
            <person name="Cai L."/>
        </authorList>
    </citation>
    <scope>NUCLEOTIDE SEQUENCE</scope>
    <source>
        <strain evidence="2">E7-10</strain>
    </source>
</reference>
<evidence type="ECO:0000313" key="3">
    <source>
        <dbReference type="Proteomes" id="UP001148313"/>
    </source>
</evidence>
<comment type="caution">
    <text evidence="2">The sequence shown here is derived from an EMBL/GenBank/DDBJ whole genome shotgun (WGS) entry which is preliminary data.</text>
</comment>
<feature type="region of interest" description="Disordered" evidence="1">
    <location>
        <begin position="1"/>
        <end position="22"/>
    </location>
</feature>
<evidence type="ECO:0000313" key="2">
    <source>
        <dbReference type="EMBL" id="MDA4843999.1"/>
    </source>
</evidence>
<name>A0ABT4VHB2_9HYPH</name>
<organism evidence="2 3">
    <name type="scientific">Hoeflea poritis</name>
    <dbReference type="NCBI Taxonomy" id="2993659"/>
    <lineage>
        <taxon>Bacteria</taxon>
        <taxon>Pseudomonadati</taxon>
        <taxon>Pseudomonadota</taxon>
        <taxon>Alphaproteobacteria</taxon>
        <taxon>Hyphomicrobiales</taxon>
        <taxon>Rhizobiaceae</taxon>
        <taxon>Hoeflea</taxon>
    </lineage>
</organism>
<protein>
    <submittedName>
        <fullName evidence="2">Uncharacterized protein</fullName>
    </submittedName>
</protein>
<accession>A0ABT4VHB2</accession>
<evidence type="ECO:0000256" key="1">
    <source>
        <dbReference type="SAM" id="MobiDB-lite"/>
    </source>
</evidence>
<sequence length="115" mass="12385">MTKAMHSLSTGKSGGRRRDASAMSELQGAYHRLFFGKGATPQDQSVVLADLSAFTGYFFSQDAEATGEALREANAMRRVLARIIRLGLGAEGDLSALYRAAVTETLATREEGRTL</sequence>